<gene>
    <name evidence="4" type="ORF">SYYSPA8_22955</name>
</gene>
<feature type="region of interest" description="Disordered" evidence="1">
    <location>
        <begin position="1"/>
        <end position="46"/>
    </location>
</feature>
<organism evidence="4 5">
    <name type="scientific">Streptomyces yaizuensis</name>
    <dbReference type="NCBI Taxonomy" id="2989713"/>
    <lineage>
        <taxon>Bacteria</taxon>
        <taxon>Bacillati</taxon>
        <taxon>Actinomycetota</taxon>
        <taxon>Actinomycetes</taxon>
        <taxon>Kitasatosporales</taxon>
        <taxon>Streptomycetaceae</taxon>
        <taxon>Streptomyces</taxon>
    </lineage>
</organism>
<dbReference type="Pfam" id="PF18047">
    <property type="entry name" value="PatG_D"/>
    <property type="match status" value="1"/>
</dbReference>
<keyword evidence="5" id="KW-1185">Reference proteome</keyword>
<feature type="region of interest" description="Disordered" evidence="1">
    <location>
        <begin position="74"/>
        <end position="126"/>
    </location>
</feature>
<dbReference type="InterPro" id="IPR040636">
    <property type="entry name" value="PatG_C"/>
</dbReference>
<evidence type="ECO:0000313" key="4">
    <source>
        <dbReference type="EMBL" id="GLF97210.1"/>
    </source>
</evidence>
<proteinExistence type="predicted"/>
<evidence type="ECO:0008006" key="6">
    <source>
        <dbReference type="Google" id="ProtNLM"/>
    </source>
</evidence>
<evidence type="ECO:0000259" key="3">
    <source>
        <dbReference type="Pfam" id="PF18065"/>
    </source>
</evidence>
<evidence type="ECO:0000256" key="1">
    <source>
        <dbReference type="SAM" id="MobiDB-lite"/>
    </source>
</evidence>
<name>A0ABQ5P3R6_9ACTN</name>
<dbReference type="Pfam" id="PF18065">
    <property type="entry name" value="PatG_C"/>
    <property type="match status" value="1"/>
</dbReference>
<comment type="caution">
    <text evidence="4">The sequence shown here is derived from an EMBL/GenBank/DDBJ whole genome shotgun (WGS) entry which is preliminary data.</text>
</comment>
<feature type="domain" description="PatG C-terminal" evidence="3">
    <location>
        <begin position="278"/>
        <end position="388"/>
    </location>
</feature>
<evidence type="ECO:0000259" key="2">
    <source>
        <dbReference type="Pfam" id="PF18047"/>
    </source>
</evidence>
<feature type="compositionally biased region" description="Basic residues" evidence="1">
    <location>
        <begin position="74"/>
        <end position="100"/>
    </location>
</feature>
<reference evidence="4 5" key="1">
    <citation type="submission" date="2022-10" db="EMBL/GenBank/DDBJ databases">
        <title>Draft genome sequence of Streptomyces sp. YSPA8.</title>
        <authorList>
            <person name="Moriuchi R."/>
            <person name="Dohra H."/>
            <person name="Yamamura H."/>
            <person name="Kodani S."/>
        </authorList>
    </citation>
    <scope>NUCLEOTIDE SEQUENCE [LARGE SCALE GENOMIC DNA]</scope>
    <source>
        <strain evidence="4 5">YSPA8</strain>
    </source>
</reference>
<sequence length="391" mass="41886">MQSEPSEPPAPSAPAEPIQSATTPLAGAEVRPPPAEDGPAGPGSAVTQAGCGCGDPADTADEAGCGCHPHGPHGQHGPHGHHGHHGHHGCGGHHEHHGCHDHHGDGHGHGHDHHGHHCGHHGGHDHHGYGPGDPQFVYVLGRVHAVFPDISVQHEFLQVAAETEDHGAPDRTDAEAVYRVLSDPANRYLARQVCYVLSVQGVDTYILEAADPVELDELVEALRPVRDQRDLAVVVGVLGPVAHPSRCQGLAVPVVDVAKIWAFDRKDLIKAIEPPAGTPRKQFRKSARALLDRLLQLADNAGTSPADRALTYVTVRDEEIYQRTNEAYAEGYTLSAVDTVPSRLSGPQTVITVIFSFTHRSTNVTEKCSVRVGVEGLFPYLVTPLQSYYDR</sequence>
<feature type="compositionally biased region" description="Basic residues" evidence="1">
    <location>
        <begin position="110"/>
        <end position="124"/>
    </location>
</feature>
<dbReference type="RefSeq" id="WP_323449219.1">
    <property type="nucleotide sequence ID" value="NZ_BSBI01000010.1"/>
</dbReference>
<evidence type="ECO:0000313" key="5">
    <source>
        <dbReference type="Proteomes" id="UP001291653"/>
    </source>
</evidence>
<accession>A0ABQ5P3R6</accession>
<feature type="compositionally biased region" description="Pro residues" evidence="1">
    <location>
        <begin position="1"/>
        <end position="14"/>
    </location>
</feature>
<dbReference type="InterPro" id="IPR040483">
    <property type="entry name" value="PatG_dom"/>
</dbReference>
<protein>
    <recommendedName>
        <fullName evidence="6">PatG C-terminal domain-containing protein</fullName>
    </recommendedName>
</protein>
<dbReference type="EMBL" id="BSBI01000010">
    <property type="protein sequence ID" value="GLF97210.1"/>
    <property type="molecule type" value="Genomic_DNA"/>
</dbReference>
<dbReference type="Proteomes" id="UP001291653">
    <property type="component" value="Unassembled WGS sequence"/>
</dbReference>
<feature type="domain" description="PatG" evidence="2">
    <location>
        <begin position="136"/>
        <end position="227"/>
    </location>
</feature>